<dbReference type="Proteomes" id="UP000218334">
    <property type="component" value="Unassembled WGS sequence"/>
</dbReference>
<keyword evidence="2" id="KW-1185">Reference proteome</keyword>
<dbReference type="STRING" id="1076256.A0A2H3B5E9"/>
<accession>A0A2H3B5E9</accession>
<evidence type="ECO:0000313" key="1">
    <source>
        <dbReference type="EMBL" id="PBK64920.1"/>
    </source>
</evidence>
<dbReference type="AlphaFoldDB" id="A0A2H3B5E9"/>
<organism evidence="1 2">
    <name type="scientific">Armillaria solidipes</name>
    <dbReference type="NCBI Taxonomy" id="1076256"/>
    <lineage>
        <taxon>Eukaryota</taxon>
        <taxon>Fungi</taxon>
        <taxon>Dikarya</taxon>
        <taxon>Basidiomycota</taxon>
        <taxon>Agaricomycotina</taxon>
        <taxon>Agaricomycetes</taxon>
        <taxon>Agaricomycetidae</taxon>
        <taxon>Agaricales</taxon>
        <taxon>Marasmiineae</taxon>
        <taxon>Physalacriaceae</taxon>
        <taxon>Armillaria</taxon>
    </lineage>
</organism>
<reference evidence="2" key="1">
    <citation type="journal article" date="2017" name="Nat. Ecol. Evol.">
        <title>Genome expansion and lineage-specific genetic innovations in the forest pathogenic fungi Armillaria.</title>
        <authorList>
            <person name="Sipos G."/>
            <person name="Prasanna A.N."/>
            <person name="Walter M.C."/>
            <person name="O'Connor E."/>
            <person name="Balint B."/>
            <person name="Krizsan K."/>
            <person name="Kiss B."/>
            <person name="Hess J."/>
            <person name="Varga T."/>
            <person name="Slot J."/>
            <person name="Riley R."/>
            <person name="Boka B."/>
            <person name="Rigling D."/>
            <person name="Barry K."/>
            <person name="Lee J."/>
            <person name="Mihaltcheva S."/>
            <person name="LaButti K."/>
            <person name="Lipzen A."/>
            <person name="Waldron R."/>
            <person name="Moloney N.M."/>
            <person name="Sperisen C."/>
            <person name="Kredics L."/>
            <person name="Vagvoelgyi C."/>
            <person name="Patrignani A."/>
            <person name="Fitzpatrick D."/>
            <person name="Nagy I."/>
            <person name="Doyle S."/>
            <person name="Anderson J.B."/>
            <person name="Grigoriev I.V."/>
            <person name="Gueldener U."/>
            <person name="Muensterkoetter M."/>
            <person name="Nagy L.G."/>
        </authorList>
    </citation>
    <scope>NUCLEOTIDE SEQUENCE [LARGE SCALE GENOMIC DNA]</scope>
    <source>
        <strain evidence="2">28-4</strain>
    </source>
</reference>
<evidence type="ECO:0000313" key="2">
    <source>
        <dbReference type="Proteomes" id="UP000218334"/>
    </source>
</evidence>
<dbReference type="EMBL" id="KZ293448">
    <property type="protein sequence ID" value="PBK64920.1"/>
    <property type="molecule type" value="Genomic_DNA"/>
</dbReference>
<evidence type="ECO:0008006" key="3">
    <source>
        <dbReference type="Google" id="ProtNLM"/>
    </source>
</evidence>
<gene>
    <name evidence="1" type="ORF">ARMSODRAFT_978618</name>
</gene>
<proteinExistence type="predicted"/>
<sequence length="642" mass="72859">MPLDITLYSRRTVPSIDHIAILLRPHSSRWRSLVADCGGFIPNNLPALEKLDLRIPSKLLDSLQAPRLHTLTLGGIYGIPFSRFPSLCHLECAMHESAQLITLLEGARQLTSLQIYCMESFVPEKFPGSGITSNLLKLHLTTKVPEILSCISFPVLHTLILGVPVALSLHLRYTTRDVDNLNCIHCPRLRTLIFNKPVNIPSFERLLSYPIARLDLVVTTPSAYYALNSMPLPHLEDLRITFKSLSGSREMLRMVKAKKGLRNLEIKSESSLERIRDLFRRESFPEELTISFISSILCFLFNDGVCEEDYREMGKQGGVDCSFYIRVFKGRTWSTDQSCSIQPGGVSSAFISWTPCLGAGHVPAGNTPTHMRSETMELYTWNQGLRRRLKTISYGALQRKGVVFTGTLRIRIHAATLREDRKYGISYSEFSFLCKDKTTPVYGSAYHPIQSVIARLISKSDNHETMWPQPEKVPLGVNQTELTSIYLSLLGRMKLGIQRERPGTIYFPGGARRCHNECFPNINGINSESESPSLAAYAWNLISTLFEIFSYGVSNPVWILVTKTPPKAYACQYFSRHMALNVLKFTVLLQLSGTPKEEKSHEEPGTVGIFNIKPCPWIDVWMRKDWYRHRYRLTTWVFDVEG</sequence>
<name>A0A2H3B5E9_9AGAR</name>
<protein>
    <recommendedName>
        <fullName evidence="3">F-box domain-containing protein</fullName>
    </recommendedName>
</protein>